<dbReference type="InterPro" id="IPR039920">
    <property type="entry name" value="MMS19"/>
</dbReference>
<protein>
    <recommendedName>
        <fullName evidence="1">MMS19 nucleotide excision repair protein</fullName>
    </recommendedName>
</protein>
<feature type="domain" description="MMS19 N-terminal" evidence="2">
    <location>
        <begin position="24"/>
        <end position="93"/>
    </location>
</feature>
<organism evidence="3 4">
    <name type="scientific">Racocetra fulgida</name>
    <dbReference type="NCBI Taxonomy" id="60492"/>
    <lineage>
        <taxon>Eukaryota</taxon>
        <taxon>Fungi</taxon>
        <taxon>Fungi incertae sedis</taxon>
        <taxon>Mucoromycota</taxon>
        <taxon>Glomeromycotina</taxon>
        <taxon>Glomeromycetes</taxon>
        <taxon>Diversisporales</taxon>
        <taxon>Gigasporaceae</taxon>
        <taxon>Racocetra</taxon>
    </lineage>
</organism>
<comment type="similarity">
    <text evidence="1">Belongs to the MET18/MMS19 family.</text>
</comment>
<dbReference type="PANTHER" id="PTHR12891:SF0">
    <property type="entry name" value="MMS19 NUCLEOTIDE EXCISION REPAIR PROTEIN HOMOLOG"/>
    <property type="match status" value="1"/>
</dbReference>
<dbReference type="GO" id="GO:0006281">
    <property type="term" value="P:DNA repair"/>
    <property type="evidence" value="ECO:0007669"/>
    <property type="project" value="UniProtKB-UniRule"/>
</dbReference>
<dbReference type="GO" id="GO:0097361">
    <property type="term" value="C:cytosolic [4Fe-4S] assembly targeting complex"/>
    <property type="evidence" value="ECO:0007669"/>
    <property type="project" value="UniProtKB-UniRule"/>
</dbReference>
<evidence type="ECO:0000313" key="3">
    <source>
        <dbReference type="EMBL" id="CAG8449193.1"/>
    </source>
</evidence>
<dbReference type="GO" id="GO:0051604">
    <property type="term" value="P:protein maturation"/>
    <property type="evidence" value="ECO:0007669"/>
    <property type="project" value="UniProtKB-UniRule"/>
</dbReference>
<dbReference type="GO" id="GO:0005634">
    <property type="term" value="C:nucleus"/>
    <property type="evidence" value="ECO:0007669"/>
    <property type="project" value="UniProtKB-SubCell"/>
</dbReference>
<dbReference type="InterPro" id="IPR016024">
    <property type="entry name" value="ARM-type_fold"/>
</dbReference>
<dbReference type="InterPro" id="IPR011989">
    <property type="entry name" value="ARM-like"/>
</dbReference>
<dbReference type="Gene3D" id="1.25.10.10">
    <property type="entry name" value="Leucine-rich Repeat Variant"/>
    <property type="match status" value="1"/>
</dbReference>
<gene>
    <name evidence="3" type="ORF">RFULGI_LOCUS135</name>
</gene>
<dbReference type="OrthoDB" id="342900at2759"/>
<accession>A0A9N8YQ97</accession>
<dbReference type="GO" id="GO:0016226">
    <property type="term" value="P:iron-sulfur cluster assembly"/>
    <property type="evidence" value="ECO:0007669"/>
    <property type="project" value="UniProtKB-UniRule"/>
</dbReference>
<dbReference type="SUPFAM" id="SSF48371">
    <property type="entry name" value="ARM repeat"/>
    <property type="match status" value="1"/>
</dbReference>
<comment type="caution">
    <text evidence="3">The sequence shown here is derived from an EMBL/GenBank/DDBJ whole genome shotgun (WGS) entry which is preliminary data.</text>
</comment>
<dbReference type="InterPro" id="IPR029240">
    <property type="entry name" value="MMS19_N"/>
</dbReference>
<sequence length="321" mass="35456">VHNGQNLLSLVKSLGEFLTSEDSAIRAKECLSATPLFAKFAMPLLVEKLASDSSNAKKDSMVALKACAPVYGLSAIVPHLEVLWDYLKDEIINATNDSFELITLETIQSITETLSADEIESLDHLQQFLKNVVTECLENLKNSELKLAKPCGKILKYCAMTSGKYGILEILVELIAAVRYLYGSIENAPNTKEYLENIAHYKPKIVLDVTLPIFVSKLPNIGDVINKGSYTNYNKILDSISKISAEPILFEALVPEILAKLNNVLSRNDPTLGKQCAEGISIIIGENEILSRQGFAVVKVYILVIYDLNFNLDSSRTNDKL</sequence>
<dbReference type="Pfam" id="PF14500">
    <property type="entry name" value="MMS19_N"/>
    <property type="match status" value="1"/>
</dbReference>
<reference evidence="3" key="1">
    <citation type="submission" date="2021-06" db="EMBL/GenBank/DDBJ databases">
        <authorList>
            <person name="Kallberg Y."/>
            <person name="Tangrot J."/>
            <person name="Rosling A."/>
        </authorList>
    </citation>
    <scope>NUCLEOTIDE SEQUENCE</scope>
    <source>
        <strain evidence="3">IN212</strain>
    </source>
</reference>
<proteinExistence type="inferred from homology"/>
<keyword evidence="1" id="KW-0539">Nucleus</keyword>
<evidence type="ECO:0000256" key="1">
    <source>
        <dbReference type="RuleBase" id="RU367072"/>
    </source>
</evidence>
<dbReference type="Proteomes" id="UP000789396">
    <property type="component" value="Unassembled WGS sequence"/>
</dbReference>
<keyword evidence="1" id="KW-0234">DNA repair</keyword>
<feature type="non-terminal residue" evidence="3">
    <location>
        <position position="1"/>
    </location>
</feature>
<dbReference type="PANTHER" id="PTHR12891">
    <property type="entry name" value="DNA REPAIR/TRANSCRIPTION PROTEIN MET18/MMS19"/>
    <property type="match status" value="1"/>
</dbReference>
<comment type="subcellular location">
    <subcellularLocation>
        <location evidence="1">Nucleus</location>
    </subcellularLocation>
</comment>
<evidence type="ECO:0000313" key="4">
    <source>
        <dbReference type="Proteomes" id="UP000789396"/>
    </source>
</evidence>
<dbReference type="AlphaFoldDB" id="A0A9N8YQ97"/>
<evidence type="ECO:0000259" key="2">
    <source>
        <dbReference type="Pfam" id="PF14500"/>
    </source>
</evidence>
<keyword evidence="4" id="KW-1185">Reference proteome</keyword>
<keyword evidence="1" id="KW-0227">DNA damage</keyword>
<name>A0A9N8YQ97_9GLOM</name>
<dbReference type="EMBL" id="CAJVPZ010000016">
    <property type="protein sequence ID" value="CAG8449193.1"/>
    <property type="molecule type" value="Genomic_DNA"/>
</dbReference>
<comment type="function">
    <text evidence="1">Key component of the cytosolic iron-sulfur protein assembly (CIA) complex, a multiprotein complex that mediates the incorporation of iron-sulfur cluster into apoproteins specifically involved in DNA metabolism and genomic integrity. In the CIA complex, MMS19 acts as an adapter between early-acting CIA components and a subset of cellular target iron-sulfur proteins.</text>
</comment>